<dbReference type="Gene3D" id="3.30.420.140">
    <property type="entry name" value="YqgF/RNase H-like domain"/>
    <property type="match status" value="1"/>
</dbReference>
<dbReference type="EMBL" id="JAMSLR010000070">
    <property type="protein sequence ID" value="MCM8750736.1"/>
    <property type="molecule type" value="Genomic_DNA"/>
</dbReference>
<comment type="caution">
    <text evidence="1">The sequence shown here is derived from an EMBL/GenBank/DDBJ whole genome shotgun (WGS) entry which is preliminary data.</text>
</comment>
<evidence type="ECO:0000313" key="2">
    <source>
        <dbReference type="Proteomes" id="UP001165306"/>
    </source>
</evidence>
<dbReference type="InterPro" id="IPR005227">
    <property type="entry name" value="YqgF"/>
</dbReference>
<dbReference type="NCBIfam" id="TIGR00250">
    <property type="entry name" value="RNAse_H_YqgF"/>
    <property type="match status" value="1"/>
</dbReference>
<dbReference type="Pfam" id="PF03652">
    <property type="entry name" value="RuvX"/>
    <property type="match status" value="1"/>
</dbReference>
<dbReference type="SUPFAM" id="SSF53098">
    <property type="entry name" value="Ribonuclease H-like"/>
    <property type="match status" value="1"/>
</dbReference>
<evidence type="ECO:0000313" key="1">
    <source>
        <dbReference type="EMBL" id="MCM8750736.1"/>
    </source>
</evidence>
<sequence length="71" mass="7792">MASGNRITGTASPLVTVAEQGEARWARLQALVREWRPDALVVGVPLHPDGAAHEQTRQAQRFARRLHGRLG</sequence>
<dbReference type="InterPro" id="IPR037027">
    <property type="entry name" value="YqgF/RNaseH-like_dom_sf"/>
</dbReference>
<name>A0AA42BBA2_9BACT</name>
<reference evidence="1" key="1">
    <citation type="submission" date="2022-06" db="EMBL/GenBank/DDBJ databases">
        <title>CFH 74404 Thermomicrobiaceae sp.</title>
        <authorList>
            <person name="Ming H."/>
            <person name="Li W.-J."/>
            <person name="Zhao Z."/>
        </authorList>
    </citation>
    <scope>NUCLEOTIDE SEQUENCE</scope>
    <source>
        <strain evidence="1">CFH 74404</strain>
    </source>
</reference>
<keyword evidence="2" id="KW-1185">Reference proteome</keyword>
<protein>
    <submittedName>
        <fullName evidence="1">Holliday junction resolvase RuvX</fullName>
    </submittedName>
</protein>
<dbReference type="GO" id="GO:0006364">
    <property type="term" value="P:rRNA processing"/>
    <property type="evidence" value="ECO:0007669"/>
    <property type="project" value="InterPro"/>
</dbReference>
<proteinExistence type="predicted"/>
<dbReference type="Proteomes" id="UP001165306">
    <property type="component" value="Unassembled WGS sequence"/>
</dbReference>
<feature type="non-terminal residue" evidence="1">
    <location>
        <position position="71"/>
    </location>
</feature>
<dbReference type="AlphaFoldDB" id="A0AA42BBA2"/>
<gene>
    <name evidence="1" type="primary">ruvX</name>
    <name evidence="1" type="ORF">NET02_16485</name>
</gene>
<accession>A0AA42BBA2</accession>
<organism evidence="1 2">
    <name type="scientific">Thermalbibacter longus</name>
    <dbReference type="NCBI Taxonomy" id="2951981"/>
    <lineage>
        <taxon>Bacteria</taxon>
        <taxon>Pseudomonadati</taxon>
        <taxon>Thermomicrobiota</taxon>
        <taxon>Thermomicrobia</taxon>
        <taxon>Thermomicrobiales</taxon>
        <taxon>Thermomicrobiaceae</taxon>
        <taxon>Thermalbibacter</taxon>
    </lineage>
</organism>
<dbReference type="InterPro" id="IPR012337">
    <property type="entry name" value="RNaseH-like_sf"/>
</dbReference>